<evidence type="ECO:0000256" key="1">
    <source>
        <dbReference type="ARBA" id="ARBA00004162"/>
    </source>
</evidence>
<dbReference type="Proteomes" id="UP000239833">
    <property type="component" value="Chromosome"/>
</dbReference>
<dbReference type="GeneID" id="64220145"/>
<protein>
    <submittedName>
        <fullName evidence="8">Cellulose synthase regulator protein</fullName>
    </submittedName>
</protein>
<reference evidence="9" key="1">
    <citation type="submission" date="2017-02" db="EMBL/GenBank/DDBJ databases">
        <title>Delineation of Paenibacillus larvae strains originating from foulbrood outbreaks.</title>
        <authorList>
            <person name="Beims H."/>
            <person name="Bunk B."/>
            <person name="Sproeer C."/>
            <person name="Mohr K.I."/>
            <person name="Pradella S."/>
            <person name="Guenther G."/>
            <person name="Rohde M."/>
            <person name="von der Ohe W."/>
            <person name="Steinert M."/>
        </authorList>
    </citation>
    <scope>NUCLEOTIDE SEQUENCE [LARGE SCALE GENOMIC DNA]</scope>
    <source>
        <strain evidence="9">Eric_III</strain>
    </source>
</reference>
<dbReference type="STRING" id="147375.BXP28_11205"/>
<organism evidence="8 9">
    <name type="scientific">Paenibacillus larvae subsp. larvae</name>
    <dbReference type="NCBI Taxonomy" id="147375"/>
    <lineage>
        <taxon>Bacteria</taxon>
        <taxon>Bacillati</taxon>
        <taxon>Bacillota</taxon>
        <taxon>Bacilli</taxon>
        <taxon>Bacillales</taxon>
        <taxon>Paenibacillaceae</taxon>
        <taxon>Paenibacillus</taxon>
    </lineage>
</organism>
<dbReference type="GO" id="GO:0006011">
    <property type="term" value="P:UDP-alpha-D-glucose metabolic process"/>
    <property type="evidence" value="ECO:0007669"/>
    <property type="project" value="InterPro"/>
</dbReference>
<proteinExistence type="predicted"/>
<feature type="signal peptide" evidence="7">
    <location>
        <begin position="1"/>
        <end position="25"/>
    </location>
</feature>
<dbReference type="Gene3D" id="2.60.120.260">
    <property type="entry name" value="Galactose-binding domain-like"/>
    <property type="match status" value="2"/>
</dbReference>
<dbReference type="InterPro" id="IPR018513">
    <property type="entry name" value="Cell_synthase_bac"/>
</dbReference>
<feature type="transmembrane region" description="Helical" evidence="6">
    <location>
        <begin position="660"/>
        <end position="682"/>
    </location>
</feature>
<dbReference type="AlphaFoldDB" id="A0A2L1UHJ5"/>
<dbReference type="PANTHER" id="PTHR39083:SF1">
    <property type="entry name" value="CYCLIC DI-GMP-BINDING PROTEIN"/>
    <property type="match status" value="1"/>
</dbReference>
<keyword evidence="7" id="KW-0732">Signal</keyword>
<keyword evidence="2" id="KW-1003">Cell membrane</keyword>
<keyword evidence="5 6" id="KW-0472">Membrane</keyword>
<gene>
    <name evidence="8" type="ORF">ERICIII_03799</name>
</gene>
<sequence precursor="true">MNKRFIIICMSCLCLVFVQFGQAWAAETSSDNLTYETTFTNTDIGLSGVRASKQVHFQTEDYWKVSDVSIYLDYKSSPLTRTERSSITLTMNGTKFHSFRPVVGEDLKQQATVKVPKELILKGKNTLTIEGYIQTVSEYQVCVPPEARDNWFQIYSTSGVAVHYTNEAPNGSINDFNRRFIGLDTVSTGQNAISVPKQGNPAELEAAVYALSGFAKTNSLKDKTIPIIAYGNENLNDKKAIVAVALYDQLPANIKGMLESQDLNDKALIQMMNKDKQPTLVLTSQNPDLLVKAGRLVANQELMRQLDSSTKVVDNQTDVTTAEVSINKNVKLTDTGDELKGWMHQEKTYFVSLPANRSLADASKVSLDFRYAKNLDFDRSLVTVLVNNTPIGSKKLTSELADGDAVTLPIPKNPNITGNFSVTVAFDLELKDAGCIQLQDETPWAFITKDTMLQLHTKDKTDLLFDNYPYPFLRDGSFNQVGVILPEEHDAYTYLTLSNVFNLLGQYAEGNTGNVRFYGDSTSSSDLQERNIIAIGTYQNNKIVRENNSHLYFQYDQAGSSFQSNEKMSIDTDYGKRIGTLQLIRSPYESGHGLLAITGAGSEYYYLASKLITSESTKWKVFGDGVAVDKDGNINPYRFKKEAEQEPSSIMDKVMQRGDVFGFIAAAVLVMVLVLVSLILMIRKYRRNREGER</sequence>
<accession>A0A2L1UHJ5</accession>
<evidence type="ECO:0000313" key="8">
    <source>
        <dbReference type="EMBL" id="AVF27905.1"/>
    </source>
</evidence>
<keyword evidence="3 6" id="KW-0812">Transmembrane</keyword>
<dbReference type="GO" id="GO:0005886">
    <property type="term" value="C:plasma membrane"/>
    <property type="evidence" value="ECO:0007669"/>
    <property type="project" value="UniProtKB-SubCell"/>
</dbReference>
<dbReference type="EMBL" id="CP019655">
    <property type="protein sequence ID" value="AVF27905.1"/>
    <property type="molecule type" value="Genomic_DNA"/>
</dbReference>
<comment type="subcellular location">
    <subcellularLocation>
        <location evidence="1">Cell membrane</location>
        <topology evidence="1">Single-pass membrane protein</topology>
    </subcellularLocation>
</comment>
<evidence type="ECO:0000256" key="7">
    <source>
        <dbReference type="SAM" id="SignalP"/>
    </source>
</evidence>
<dbReference type="RefSeq" id="WP_230460758.1">
    <property type="nucleotide sequence ID" value="NZ_CP019655.1"/>
</dbReference>
<feature type="chain" id="PRO_5014772577" evidence="7">
    <location>
        <begin position="26"/>
        <end position="693"/>
    </location>
</feature>
<keyword evidence="4 6" id="KW-1133">Transmembrane helix</keyword>
<dbReference type="PANTHER" id="PTHR39083">
    <property type="entry name" value="CYCLIC DI-GMP-BINDING PROTEIN"/>
    <property type="match status" value="1"/>
</dbReference>
<evidence type="ECO:0000313" key="9">
    <source>
        <dbReference type="Proteomes" id="UP000239833"/>
    </source>
</evidence>
<evidence type="ECO:0000256" key="3">
    <source>
        <dbReference type="ARBA" id="ARBA00022692"/>
    </source>
</evidence>
<evidence type="ECO:0000256" key="6">
    <source>
        <dbReference type="SAM" id="Phobius"/>
    </source>
</evidence>
<name>A0A2L1UHJ5_9BACL</name>
<evidence type="ECO:0000256" key="2">
    <source>
        <dbReference type="ARBA" id="ARBA00022475"/>
    </source>
</evidence>
<evidence type="ECO:0000256" key="5">
    <source>
        <dbReference type="ARBA" id="ARBA00023136"/>
    </source>
</evidence>
<evidence type="ECO:0000256" key="4">
    <source>
        <dbReference type="ARBA" id="ARBA00022989"/>
    </source>
</evidence>
<dbReference type="Pfam" id="PF03170">
    <property type="entry name" value="BcsB"/>
    <property type="match status" value="1"/>
</dbReference>